<feature type="transmembrane region" description="Helical" evidence="8">
    <location>
        <begin position="171"/>
        <end position="192"/>
    </location>
</feature>
<dbReference type="OrthoDB" id="9811721at2"/>
<feature type="transmembrane region" description="Helical" evidence="8">
    <location>
        <begin position="103"/>
        <end position="125"/>
    </location>
</feature>
<evidence type="ECO:0000313" key="10">
    <source>
        <dbReference type="Proteomes" id="UP000193355"/>
    </source>
</evidence>
<dbReference type="AlphaFoldDB" id="A0A1X7KE64"/>
<dbReference type="EMBL" id="FXBB01000026">
    <property type="protein sequence ID" value="SMG39371.1"/>
    <property type="molecule type" value="Genomic_DNA"/>
</dbReference>
<feature type="transmembrane region" description="Helical" evidence="8">
    <location>
        <begin position="64"/>
        <end position="91"/>
    </location>
</feature>
<organism evidence="9 10">
    <name type="scientific">Dethiosulfovibrio salsuginis</name>
    <dbReference type="NCBI Taxonomy" id="561720"/>
    <lineage>
        <taxon>Bacteria</taxon>
        <taxon>Thermotogati</taxon>
        <taxon>Synergistota</taxon>
        <taxon>Synergistia</taxon>
        <taxon>Synergistales</taxon>
        <taxon>Dethiosulfovibrionaceae</taxon>
        <taxon>Dethiosulfovibrio</taxon>
    </lineage>
</organism>
<dbReference type="RefSeq" id="WP_085545108.1">
    <property type="nucleotide sequence ID" value="NZ_FXBB01000026.1"/>
</dbReference>
<dbReference type="Proteomes" id="UP000193355">
    <property type="component" value="Unassembled WGS sequence"/>
</dbReference>
<evidence type="ECO:0000256" key="6">
    <source>
        <dbReference type="ARBA" id="ARBA00022989"/>
    </source>
</evidence>
<accession>A0A1X7KE64</accession>
<evidence type="ECO:0000256" key="7">
    <source>
        <dbReference type="ARBA" id="ARBA00023136"/>
    </source>
</evidence>
<keyword evidence="7 8" id="KW-0472">Membrane</keyword>
<feature type="transmembrane region" description="Helical" evidence="8">
    <location>
        <begin position="328"/>
        <end position="348"/>
    </location>
</feature>
<dbReference type="CDD" id="cd06550">
    <property type="entry name" value="TM_ABC_iron-siderophores_like"/>
    <property type="match status" value="1"/>
</dbReference>
<keyword evidence="4" id="KW-1003">Cell membrane</keyword>
<comment type="similarity">
    <text evidence="2">Belongs to the binding-protein-dependent transport system permease family. FecCD subfamily.</text>
</comment>
<evidence type="ECO:0000313" key="9">
    <source>
        <dbReference type="EMBL" id="SMG39371.1"/>
    </source>
</evidence>
<dbReference type="PANTHER" id="PTHR30472">
    <property type="entry name" value="FERRIC ENTEROBACTIN TRANSPORT SYSTEM PERMEASE PROTEIN"/>
    <property type="match status" value="1"/>
</dbReference>
<reference evidence="10" key="1">
    <citation type="submission" date="2017-04" db="EMBL/GenBank/DDBJ databases">
        <authorList>
            <person name="Varghese N."/>
            <person name="Submissions S."/>
        </authorList>
    </citation>
    <scope>NUCLEOTIDE SEQUENCE [LARGE SCALE GENOMIC DNA]</scope>
    <source>
        <strain evidence="10">USBA 82</strain>
    </source>
</reference>
<feature type="transmembrane region" description="Helical" evidence="8">
    <location>
        <begin position="298"/>
        <end position="316"/>
    </location>
</feature>
<feature type="transmembrane region" description="Helical" evidence="8">
    <location>
        <begin position="21"/>
        <end position="44"/>
    </location>
</feature>
<dbReference type="GO" id="GO:0005886">
    <property type="term" value="C:plasma membrane"/>
    <property type="evidence" value="ECO:0007669"/>
    <property type="project" value="UniProtKB-SubCell"/>
</dbReference>
<dbReference type="InterPro" id="IPR037294">
    <property type="entry name" value="ABC_BtuC-like"/>
</dbReference>
<protein>
    <submittedName>
        <fullName evidence="9">Iron complex transport system permease protein</fullName>
    </submittedName>
</protein>
<dbReference type="InterPro" id="IPR000522">
    <property type="entry name" value="ABC_transptr_permease_BtuC"/>
</dbReference>
<keyword evidence="10" id="KW-1185">Reference proteome</keyword>
<dbReference type="PANTHER" id="PTHR30472:SF25">
    <property type="entry name" value="ABC TRANSPORTER PERMEASE PROTEIN MJ0876-RELATED"/>
    <property type="match status" value="1"/>
</dbReference>
<keyword evidence="3" id="KW-0813">Transport</keyword>
<dbReference type="Pfam" id="PF01032">
    <property type="entry name" value="FecCD"/>
    <property type="match status" value="1"/>
</dbReference>
<evidence type="ECO:0000256" key="2">
    <source>
        <dbReference type="ARBA" id="ARBA00007935"/>
    </source>
</evidence>
<evidence type="ECO:0000256" key="8">
    <source>
        <dbReference type="SAM" id="Phobius"/>
    </source>
</evidence>
<comment type="subcellular location">
    <subcellularLocation>
        <location evidence="1">Cell membrane</location>
        <topology evidence="1">Multi-pass membrane protein</topology>
    </subcellularLocation>
</comment>
<dbReference type="Gene3D" id="1.10.3470.10">
    <property type="entry name" value="ABC transporter involved in vitamin B12 uptake, BtuC"/>
    <property type="match status" value="1"/>
</dbReference>
<gene>
    <name evidence="9" type="ORF">SAMN06275492_12610</name>
</gene>
<dbReference type="GO" id="GO:0022857">
    <property type="term" value="F:transmembrane transporter activity"/>
    <property type="evidence" value="ECO:0007669"/>
    <property type="project" value="InterPro"/>
</dbReference>
<keyword evidence="5 8" id="KW-0812">Transmembrane</keyword>
<keyword evidence="6 8" id="KW-1133">Transmembrane helix</keyword>
<feature type="transmembrane region" description="Helical" evidence="8">
    <location>
        <begin position="262"/>
        <end position="286"/>
    </location>
</feature>
<sequence length="352" mass="37403">MHLDRAEVSLSYRRHVERKQVFMVCLFLIGVVFFCVSLSVGVSGMPLDMVLKGLLGMTEGRDRLILWSIRMPQAVAAVAAGAGLALSGAAMQAILRNPLGSPFTLGFSHAGAFGAALTVMVLAKISPVLPAWLVSFGPGIVALGAFVFCMIATSVILAVSAYRGASPETMVLCGVALGSLFTAGTMFLQYFADDVQLAAMVFWTFGDLARAGWKDLGVMASVLIPGGIYFYLKRWDFNAVEAGDETARGLGVDVSSLRLTGLVVSSLMVSVTVAYLGVIGFVGLICPHFIRRILGDDYRYVVPASALAGALLLLVADTCARQIMAPHVMPVAVLTSFLGAPAFLWLLIRTVR</sequence>
<dbReference type="GO" id="GO:0033214">
    <property type="term" value="P:siderophore-iron import into cell"/>
    <property type="evidence" value="ECO:0007669"/>
    <property type="project" value="TreeGrafter"/>
</dbReference>
<evidence type="ECO:0000256" key="3">
    <source>
        <dbReference type="ARBA" id="ARBA00022448"/>
    </source>
</evidence>
<name>A0A1X7KE64_9BACT</name>
<feature type="transmembrane region" description="Helical" evidence="8">
    <location>
        <begin position="131"/>
        <end position="159"/>
    </location>
</feature>
<evidence type="ECO:0000256" key="4">
    <source>
        <dbReference type="ARBA" id="ARBA00022475"/>
    </source>
</evidence>
<dbReference type="STRING" id="561720.SAMN06275492_12610"/>
<dbReference type="FunFam" id="1.10.3470.10:FF:000001">
    <property type="entry name" value="Vitamin B12 ABC transporter permease BtuC"/>
    <property type="match status" value="1"/>
</dbReference>
<dbReference type="SUPFAM" id="SSF81345">
    <property type="entry name" value="ABC transporter involved in vitamin B12 uptake, BtuC"/>
    <property type="match status" value="1"/>
</dbReference>
<evidence type="ECO:0000256" key="1">
    <source>
        <dbReference type="ARBA" id="ARBA00004651"/>
    </source>
</evidence>
<proteinExistence type="inferred from homology"/>
<evidence type="ECO:0000256" key="5">
    <source>
        <dbReference type="ARBA" id="ARBA00022692"/>
    </source>
</evidence>